<dbReference type="Gene3D" id="3.30.590.10">
    <property type="entry name" value="Glutamine synthetase/guanido kinase, catalytic domain"/>
    <property type="match status" value="1"/>
</dbReference>
<feature type="binding site" evidence="5 6">
    <location>
        <position position="82"/>
    </location>
    <ligand>
        <name>ATP</name>
        <dbReference type="ChEBI" id="CHEBI:30616"/>
    </ligand>
</feature>
<proteinExistence type="inferred from homology"/>
<dbReference type="InterPro" id="IPR022415">
    <property type="entry name" value="ATP-guanido_PTrfase_AS"/>
</dbReference>
<dbReference type="GO" id="GO:0005524">
    <property type="term" value="F:ATP binding"/>
    <property type="evidence" value="ECO:0007669"/>
    <property type="project" value="UniProtKB-UniRule"/>
</dbReference>
<dbReference type="GO" id="GO:0004111">
    <property type="term" value="F:creatine kinase activity"/>
    <property type="evidence" value="ECO:0007669"/>
    <property type="project" value="InterPro"/>
</dbReference>
<evidence type="ECO:0000256" key="7">
    <source>
        <dbReference type="RuleBase" id="RU000505"/>
    </source>
</evidence>
<keyword evidence="3 5" id="KW-0418">Kinase</keyword>
<evidence type="ECO:0000256" key="3">
    <source>
        <dbReference type="ARBA" id="ARBA00022777"/>
    </source>
</evidence>
<evidence type="ECO:0000313" key="10">
    <source>
        <dbReference type="Proteomes" id="UP000198718"/>
    </source>
</evidence>
<comment type="similarity">
    <text evidence="5 6 7">Belongs to the ATP:guanido phosphotransferase family.</text>
</comment>
<evidence type="ECO:0000256" key="5">
    <source>
        <dbReference type="HAMAP-Rule" id="MF_00602"/>
    </source>
</evidence>
<dbReference type="RefSeq" id="WP_090554920.1">
    <property type="nucleotide sequence ID" value="NZ_FNFP01000012.1"/>
</dbReference>
<dbReference type="PROSITE" id="PS51510">
    <property type="entry name" value="PHOSPHAGEN_KINASE_C"/>
    <property type="match status" value="1"/>
</dbReference>
<dbReference type="EMBL" id="FNFP01000012">
    <property type="protein sequence ID" value="SDL27373.1"/>
    <property type="molecule type" value="Genomic_DNA"/>
</dbReference>
<dbReference type="PANTHER" id="PTHR11547">
    <property type="entry name" value="ARGININE OR CREATINE KINASE"/>
    <property type="match status" value="1"/>
</dbReference>
<dbReference type="GO" id="GO:0046314">
    <property type="term" value="P:phosphocreatine biosynthetic process"/>
    <property type="evidence" value="ECO:0007669"/>
    <property type="project" value="InterPro"/>
</dbReference>
<comment type="function">
    <text evidence="5">Catalyzes the specific phosphorylation of arginine residues in proteins.</text>
</comment>
<comment type="activity regulation">
    <text evidence="5">Appears to be allosterically activated by the binding of pArg-containing polypeptides to the pArg-binding pocket localized in the C-terminal domain of McsB.</text>
</comment>
<reference evidence="9 10" key="1">
    <citation type="submission" date="2016-10" db="EMBL/GenBank/DDBJ databases">
        <authorList>
            <person name="de Groot N.N."/>
        </authorList>
    </citation>
    <scope>NUCLEOTIDE SEQUENCE [LARGE SCALE GENOMIC DNA]</scope>
    <source>
        <strain evidence="9 10">DSM 18346</strain>
    </source>
</reference>
<dbReference type="InterPro" id="IPR022414">
    <property type="entry name" value="ATP-guanido_PTrfase_cat"/>
</dbReference>
<dbReference type="InterPro" id="IPR023660">
    <property type="entry name" value="Arg_Kinase"/>
</dbReference>
<organism evidence="9 10">
    <name type="scientific">Natronincola ferrireducens</name>
    <dbReference type="NCBI Taxonomy" id="393762"/>
    <lineage>
        <taxon>Bacteria</taxon>
        <taxon>Bacillati</taxon>
        <taxon>Bacillota</taxon>
        <taxon>Clostridia</taxon>
        <taxon>Peptostreptococcales</taxon>
        <taxon>Natronincolaceae</taxon>
        <taxon>Natronincola</taxon>
    </lineage>
</organism>
<dbReference type="Pfam" id="PF00217">
    <property type="entry name" value="ATP-gua_Ptrans"/>
    <property type="match status" value="1"/>
</dbReference>
<dbReference type="PANTHER" id="PTHR11547:SF38">
    <property type="entry name" value="ARGININE KINASE 1-RELATED"/>
    <property type="match status" value="1"/>
</dbReference>
<dbReference type="InterPro" id="IPR000749">
    <property type="entry name" value="ATP-guanido_PTrfase"/>
</dbReference>
<dbReference type="GO" id="GO:0005615">
    <property type="term" value="C:extracellular space"/>
    <property type="evidence" value="ECO:0007669"/>
    <property type="project" value="TreeGrafter"/>
</dbReference>
<feature type="binding site" evidence="5 6">
    <location>
        <position position="116"/>
    </location>
    <ligand>
        <name>ATP</name>
        <dbReference type="ChEBI" id="CHEBI:30616"/>
    </ligand>
</feature>
<evidence type="ECO:0000256" key="6">
    <source>
        <dbReference type="PROSITE-ProRule" id="PRU00843"/>
    </source>
</evidence>
<name>A0A1G9IQW9_9FIRM</name>
<dbReference type="CDD" id="cd07930">
    <property type="entry name" value="bacterial_phosphagen_kinase"/>
    <property type="match status" value="1"/>
</dbReference>
<dbReference type="NCBIfam" id="NF002194">
    <property type="entry name" value="PRK01059.1-4"/>
    <property type="match status" value="1"/>
</dbReference>
<sequence length="340" mass="37849">MTGWLKETGPEADIVISSRVRIARNVEGVPFPHHLIEAKGGEIANMVYDSIVGANSGLKEDFKLISMKELDEINRFNYVEKHLISPGLAKNIDIGNMLLNSEETISVMIHEEDHIRIQCLLPGLQLNEAWNTADKIDDLLEEKINYAFDEEFGYLTACPTNLGTGIRASVMVHLPALTLMGYIQGVLRAAGQIGLAVRGIYGEGTDFLGNLYQISNQVSLGITEKEIVSNLQDVTLQIIEKERRARENLLIGKRIELEDRVFRSYGILKNARKITANEGMQLISDVKLGVDLGFIEGIALGKLNSLITMIQPASLQKHFKTPLNATERDIKRAELIRNTL</sequence>
<comment type="catalytic activity">
    <reaction evidence="5">
        <text>L-arginyl-[protein] + ATP = N(omega)-phospho-L-arginyl-[protein] + ADP + H(+)</text>
        <dbReference type="Rhea" id="RHEA:43384"/>
        <dbReference type="Rhea" id="RHEA-COMP:10532"/>
        <dbReference type="Rhea" id="RHEA-COMP:10533"/>
        <dbReference type="ChEBI" id="CHEBI:15378"/>
        <dbReference type="ChEBI" id="CHEBI:29965"/>
        <dbReference type="ChEBI" id="CHEBI:30616"/>
        <dbReference type="ChEBI" id="CHEBI:83226"/>
        <dbReference type="ChEBI" id="CHEBI:456216"/>
        <dbReference type="EC" id="2.7.14.1"/>
    </reaction>
</comment>
<evidence type="ECO:0000256" key="4">
    <source>
        <dbReference type="ARBA" id="ARBA00022840"/>
    </source>
</evidence>
<feature type="binding site" evidence="5 6">
    <location>
        <begin position="17"/>
        <end position="21"/>
    </location>
    <ligand>
        <name>ATP</name>
        <dbReference type="ChEBI" id="CHEBI:30616"/>
    </ligand>
</feature>
<keyword evidence="1 5" id="KW-0808">Transferase</keyword>
<dbReference type="SUPFAM" id="SSF55931">
    <property type="entry name" value="Glutamine synthetase/guanido kinase"/>
    <property type="match status" value="1"/>
</dbReference>
<evidence type="ECO:0000256" key="2">
    <source>
        <dbReference type="ARBA" id="ARBA00022741"/>
    </source>
</evidence>
<gene>
    <name evidence="5" type="primary">mcsB</name>
    <name evidence="9" type="ORF">SAMN05660472_02922</name>
</gene>
<feature type="short sequence motif" description="RDXXRA motif of the pArg binding pocket involved in allosteric regulation" evidence="5">
    <location>
        <begin position="328"/>
        <end position="333"/>
    </location>
</feature>
<dbReference type="OrthoDB" id="9791353at2"/>
<protein>
    <recommendedName>
        <fullName evidence="5">Protein-arginine kinase</fullName>
        <ecNumber evidence="5">2.7.14.1</ecNumber>
    </recommendedName>
</protein>
<accession>A0A1G9IQW9</accession>
<dbReference type="EC" id="2.7.14.1" evidence="5"/>
<dbReference type="PROSITE" id="PS00112">
    <property type="entry name" value="PHOSPHAGEN_KINASE"/>
    <property type="match status" value="1"/>
</dbReference>
<keyword evidence="4 5" id="KW-0067">ATP-binding</keyword>
<feature type="binding site" evidence="5 6">
    <location>
        <begin position="167"/>
        <end position="171"/>
    </location>
    <ligand>
        <name>ATP</name>
        <dbReference type="ChEBI" id="CHEBI:30616"/>
    </ligand>
</feature>
<dbReference type="GO" id="GO:1990424">
    <property type="term" value="F:protein arginine kinase activity"/>
    <property type="evidence" value="ECO:0007669"/>
    <property type="project" value="UniProtKB-EC"/>
</dbReference>
<feature type="binding site" evidence="5 6">
    <location>
        <begin position="198"/>
        <end position="203"/>
    </location>
    <ligand>
        <name>ATP</name>
        <dbReference type="ChEBI" id="CHEBI:30616"/>
    </ligand>
</feature>
<keyword evidence="5" id="KW-0021">Allosteric enzyme</keyword>
<evidence type="ECO:0000259" key="8">
    <source>
        <dbReference type="PROSITE" id="PS51510"/>
    </source>
</evidence>
<keyword evidence="10" id="KW-1185">Reference proteome</keyword>
<dbReference type="InterPro" id="IPR014746">
    <property type="entry name" value="Gln_synth/guanido_kin_cat_dom"/>
</dbReference>
<dbReference type="Proteomes" id="UP000198718">
    <property type="component" value="Unassembled WGS sequence"/>
</dbReference>
<dbReference type="AlphaFoldDB" id="A0A1G9IQW9"/>
<evidence type="ECO:0000313" key="9">
    <source>
        <dbReference type="EMBL" id="SDL27373.1"/>
    </source>
</evidence>
<keyword evidence="2 5" id="KW-0547">Nucleotide-binding</keyword>
<dbReference type="HAMAP" id="MF_00602">
    <property type="entry name" value="Prot_Arg_kinase"/>
    <property type="match status" value="1"/>
</dbReference>
<dbReference type="STRING" id="393762.SAMN05660472_02922"/>
<feature type="domain" description="Phosphagen kinase C-terminal" evidence="8">
    <location>
        <begin position="14"/>
        <end position="245"/>
    </location>
</feature>
<evidence type="ECO:0000256" key="1">
    <source>
        <dbReference type="ARBA" id="ARBA00022679"/>
    </source>
</evidence>